<sequence length="231" mass="26022">MRRTVKSVHLPVWSNAEHTAIDCVVKFAEWRTEGPFTASPIDPEAHGRELFHRLVNGEFGPIGPFKPSANPDEADAMLILDAKADWSAKWPELEMFLQEANAENARGTMRGIGLVWGIMLDDMLVRVMEGQGASSIPSGFKDKITVAAQEDIITTKERDALHAIRHIRDRCAHQWNLSFSNPEVEVVYQHFNALRKEFVSDLKETKDLEELMKLVYSSACCALIIGFTTRL</sequence>
<evidence type="ECO:0008006" key="3">
    <source>
        <dbReference type="Google" id="ProtNLM"/>
    </source>
</evidence>
<dbReference type="SUPFAM" id="SSF158668">
    <property type="entry name" value="MtlR-like"/>
    <property type="match status" value="1"/>
</dbReference>
<gene>
    <name evidence="1" type="ORF">LOKVESSMR4R_01056</name>
</gene>
<reference evidence="1 2" key="1">
    <citation type="submission" date="2017-05" db="EMBL/GenBank/DDBJ databases">
        <title>Genome Sequence of Loktanella vestfoldensis Strain SMR4r Isolated from a Culture of the Diatom Skeletonema marinoi.</title>
        <authorList>
            <person name="Topel M."/>
            <person name="Pinder M.I.M."/>
            <person name="Johansson O.N."/>
            <person name="Kourtchenko O."/>
            <person name="Godhe A."/>
            <person name="Clarke A.K."/>
        </authorList>
    </citation>
    <scope>NUCLEOTIDE SEQUENCE [LARGE SCALE GENOMIC DNA]</scope>
    <source>
        <strain evidence="1 2">SMR4r</strain>
    </source>
</reference>
<dbReference type="AlphaFoldDB" id="A0A1Y0E9U2"/>
<proteinExistence type="predicted"/>
<keyword evidence="2" id="KW-1185">Reference proteome</keyword>
<dbReference type="EMBL" id="CP021431">
    <property type="protein sequence ID" value="ARU00384.1"/>
    <property type="molecule type" value="Genomic_DNA"/>
</dbReference>
<dbReference type="InterPro" id="IPR038026">
    <property type="entry name" value="MtlR-like_sf"/>
</dbReference>
<organism evidence="1 2">
    <name type="scientific">Yoonia vestfoldensis</name>
    <dbReference type="NCBI Taxonomy" id="245188"/>
    <lineage>
        <taxon>Bacteria</taxon>
        <taxon>Pseudomonadati</taxon>
        <taxon>Pseudomonadota</taxon>
        <taxon>Alphaproteobacteria</taxon>
        <taxon>Rhodobacterales</taxon>
        <taxon>Paracoccaceae</taxon>
        <taxon>Yoonia</taxon>
    </lineage>
</organism>
<dbReference type="RefSeq" id="WP_087206612.1">
    <property type="nucleotide sequence ID" value="NZ_CP021431.1"/>
</dbReference>
<dbReference type="KEGG" id="lvs:LOKVESSMR4R_01056"/>
<dbReference type="Gene3D" id="1.20.120.330">
    <property type="entry name" value="Nucleotidyltransferases domain 2"/>
    <property type="match status" value="1"/>
</dbReference>
<name>A0A1Y0E9U2_9RHOB</name>
<protein>
    <recommendedName>
        <fullName evidence="3">DUF4145 domain-containing protein</fullName>
    </recommendedName>
</protein>
<evidence type="ECO:0000313" key="1">
    <source>
        <dbReference type="EMBL" id="ARU00384.1"/>
    </source>
</evidence>
<evidence type="ECO:0000313" key="2">
    <source>
        <dbReference type="Proteomes" id="UP000195273"/>
    </source>
</evidence>
<accession>A0A1Y0E9U2</accession>
<dbReference type="OrthoDB" id="6591187at2"/>
<dbReference type="Proteomes" id="UP000195273">
    <property type="component" value="Chromosome"/>
</dbReference>